<dbReference type="Proteomes" id="UP000001542">
    <property type="component" value="Unassembled WGS sequence"/>
</dbReference>
<sequence length="1316" mass="148111">MLAFSLLTFIRGEMKIVNPVKMPPLTSGYFNIQYKYNGQDIPFTYMDIGTEVQLIVNDQKYEPKDQSHGPFGGVILDLQLEKVTPNDGYLKFVLTNTNKESVKVKLGTYTDIGFWNFNGNNKIYPYDSKPKTGKVSPGKFLYAVDEYANPGQQLSHPAYQRCVFDHLPVHEGRDFIVPDGFWYGLTAQANPKFFKKFENENQKVQKDKEGGDDLCAEYSFPEQTIGSDQVITYGIHIFFIMETELDVIAEKLKVAISESESQATITTWMRLLNVGTSYTLNWQKKGEASTKKSATFNAGFATDRYGINYNPTSNNEVVEIWFTETANTNKKSNVLEVTVTKSSKPSITVQTGTTNTNKLTQNSKIPLTMSITSENRVTVHFDLYQRGINIHTETETYDLGETRTTKADLKYDFNCANLRSGEHILKVYAVNSQGLSSDVTEIQFTMEYLTQFDSLQFTTKSAEPGGNVVLTGRFRETDVQQKVRFHVQFGTDQNIAHGDFLTPTGDFQTFSMDCKVPNFGEGTYNCTAWTTVDDSEDKISPTKLELIISKKPELVIKLRPNEVYASSDFLVCKFTIKDENTGTVHWKIGDLSGDLIYTTDGTNPFPLNISLQQLKYRSSNYVLKVYVTDHLGIDSAEESFSFKILNKPIIQDIVGLKTLGAPGTKTQFTLKFKDLDEDKILYLFYRNVKTGVKKFVQRVESNSQSQDYPIDEFRYPNTGRYPIQFFLSIYMDENHEETTNSDSLLSKQIDLVCTLEPSVTAQFPPSKIYGNGEKISFKLTIKDDSQGTVHYSLNNNELSGDKDIPPGYTIENGGEGYFDMSFTIPSGTNFKENGGTHKFEIWVVDEFNRPSNKEPFEFRIVNKPEILNIKAEPVNIRSDTTQSKTITISGNYKDLDRNKDLFFYVREGKSTSQHGVPVAKTMKSEGKQSASFSFQYTISENTKSYKNLELVAWVEDDNNPDEDGKNGQSEEVSIFVNVSSSPSLSQACPKGPFGLNEVIPLKFKVNDDTNGHVTFLLDNENLNMDLPYAATNGQTSEMSKNITLSKPLSLGKHAIKYYPIDEFGLAATSTNQITCEFQYMSQPVLSGLSLNQTSADNDETVTVKGTLTDSDQNKLLYIMQQFEGENPIEIGQITTNGGSKPFEFPLKNLINQKSGDRKISFYATDKKDGTAIRPSEKTQLSIKMENDPLITLDTSASIIGIDEELKIIFHFTTDYSFSLDIFTSKEALENGSPIKEHLNYNPSTGGSDQYTRTFSYKYPGEQTVYFKMTSPKLSKPHIAHYTVIVRDAPVLNSITLLQPTAEPGGYVNIKYSFDPK</sequence>
<reference evidence="1" key="1">
    <citation type="submission" date="2006-10" db="EMBL/GenBank/DDBJ databases">
        <authorList>
            <person name="Amadeo P."/>
            <person name="Zhao Q."/>
            <person name="Wortman J."/>
            <person name="Fraser-Liggett C."/>
            <person name="Carlton J."/>
        </authorList>
    </citation>
    <scope>NUCLEOTIDE SEQUENCE</scope>
    <source>
        <strain evidence="1">G3</strain>
    </source>
</reference>
<evidence type="ECO:0000313" key="2">
    <source>
        <dbReference type="Proteomes" id="UP000001542"/>
    </source>
</evidence>
<evidence type="ECO:0000313" key="1">
    <source>
        <dbReference type="EMBL" id="EAY16202.1"/>
    </source>
</evidence>
<evidence type="ECO:0008006" key="3">
    <source>
        <dbReference type="Google" id="ProtNLM"/>
    </source>
</evidence>
<dbReference type="RefSeq" id="XP_001328425.1">
    <property type="nucleotide sequence ID" value="XM_001328390.1"/>
</dbReference>
<proteinExistence type="predicted"/>
<dbReference type="InParanoid" id="A2DTQ5"/>
<dbReference type="EMBL" id="DS113245">
    <property type="protein sequence ID" value="EAY16202.1"/>
    <property type="molecule type" value="Genomic_DNA"/>
</dbReference>
<keyword evidence="2" id="KW-1185">Reference proteome</keyword>
<dbReference type="VEuPathDB" id="TrichDB:TVAG_340960"/>
<name>A2DTQ5_TRIV3</name>
<dbReference type="VEuPathDB" id="TrichDB:TVAGG3_1037470"/>
<reference evidence="1" key="2">
    <citation type="journal article" date="2007" name="Science">
        <title>Draft genome sequence of the sexually transmitted pathogen Trichomonas vaginalis.</title>
        <authorList>
            <person name="Carlton J.M."/>
            <person name="Hirt R.P."/>
            <person name="Silva J.C."/>
            <person name="Delcher A.L."/>
            <person name="Schatz M."/>
            <person name="Zhao Q."/>
            <person name="Wortman J.R."/>
            <person name="Bidwell S.L."/>
            <person name="Alsmark U.C.M."/>
            <person name="Besteiro S."/>
            <person name="Sicheritz-Ponten T."/>
            <person name="Noel C.J."/>
            <person name="Dacks J.B."/>
            <person name="Foster P.G."/>
            <person name="Simillion C."/>
            <person name="Van de Peer Y."/>
            <person name="Miranda-Saavedra D."/>
            <person name="Barton G.J."/>
            <person name="Westrop G.D."/>
            <person name="Mueller S."/>
            <person name="Dessi D."/>
            <person name="Fiori P.L."/>
            <person name="Ren Q."/>
            <person name="Paulsen I."/>
            <person name="Zhang H."/>
            <person name="Bastida-Corcuera F.D."/>
            <person name="Simoes-Barbosa A."/>
            <person name="Brown M.T."/>
            <person name="Hayes R.D."/>
            <person name="Mukherjee M."/>
            <person name="Okumura C.Y."/>
            <person name="Schneider R."/>
            <person name="Smith A.J."/>
            <person name="Vanacova S."/>
            <person name="Villalvazo M."/>
            <person name="Haas B.J."/>
            <person name="Pertea M."/>
            <person name="Feldblyum T.V."/>
            <person name="Utterback T.R."/>
            <person name="Shu C.L."/>
            <person name="Osoegawa K."/>
            <person name="de Jong P.J."/>
            <person name="Hrdy I."/>
            <person name="Horvathova L."/>
            <person name="Zubacova Z."/>
            <person name="Dolezal P."/>
            <person name="Malik S.B."/>
            <person name="Logsdon J.M. Jr."/>
            <person name="Henze K."/>
            <person name="Gupta A."/>
            <person name="Wang C.C."/>
            <person name="Dunne R.L."/>
            <person name="Upcroft J.A."/>
            <person name="Upcroft P."/>
            <person name="White O."/>
            <person name="Salzberg S.L."/>
            <person name="Tang P."/>
            <person name="Chiu C.-H."/>
            <person name="Lee Y.-S."/>
            <person name="Embley T.M."/>
            <person name="Coombs G.H."/>
            <person name="Mottram J.C."/>
            <person name="Tachezy J."/>
            <person name="Fraser-Liggett C.M."/>
            <person name="Johnson P.J."/>
        </authorList>
    </citation>
    <scope>NUCLEOTIDE SEQUENCE [LARGE SCALE GENOMIC DNA]</scope>
    <source>
        <strain evidence="1">G3</strain>
    </source>
</reference>
<organism evidence="1 2">
    <name type="scientific">Trichomonas vaginalis (strain ATCC PRA-98 / G3)</name>
    <dbReference type="NCBI Taxonomy" id="412133"/>
    <lineage>
        <taxon>Eukaryota</taxon>
        <taxon>Metamonada</taxon>
        <taxon>Parabasalia</taxon>
        <taxon>Trichomonadida</taxon>
        <taxon>Trichomonadidae</taxon>
        <taxon>Trichomonas</taxon>
    </lineage>
</organism>
<dbReference type="KEGG" id="tva:4774210"/>
<protein>
    <recommendedName>
        <fullName evidence="3">Bap-like</fullName>
    </recommendedName>
</protein>
<accession>A2DTQ5</accession>
<gene>
    <name evidence="1" type="ORF">TVAG_340960</name>
</gene>